<dbReference type="PANTHER" id="PTHR11819">
    <property type="entry name" value="SOLUTE CARRIER FAMILY 5"/>
    <property type="match status" value="1"/>
</dbReference>
<reference evidence="8 9" key="1">
    <citation type="submission" date="2016-01" db="EMBL/GenBank/DDBJ databases">
        <title>High potential of lignocellulose degradation of a new Verrucomicrobia species.</title>
        <authorList>
            <person name="Wang Y."/>
            <person name="Shi Y."/>
            <person name="Qiu Z."/>
            <person name="Liu S."/>
            <person name="Yang H."/>
        </authorList>
    </citation>
    <scope>NUCLEOTIDE SEQUENCE [LARGE SCALE GENOMIC DNA]</scope>
    <source>
        <strain evidence="8 9">TSB47</strain>
    </source>
</reference>
<evidence type="ECO:0000313" key="8">
    <source>
        <dbReference type="EMBL" id="OAM90517.1"/>
    </source>
</evidence>
<dbReference type="PANTHER" id="PTHR11819:SF77">
    <property type="entry name" value="SODIUM_GLUCOSE COTRANSPORT PROTEIN"/>
    <property type="match status" value="1"/>
</dbReference>
<gene>
    <name evidence="8" type="ORF">AW736_07700</name>
</gene>
<dbReference type="Pfam" id="PF00474">
    <property type="entry name" value="SSF"/>
    <property type="match status" value="2"/>
</dbReference>
<feature type="transmembrane region" description="Helical" evidence="7">
    <location>
        <begin position="472"/>
        <end position="490"/>
    </location>
</feature>
<evidence type="ECO:0000256" key="7">
    <source>
        <dbReference type="SAM" id="Phobius"/>
    </source>
</evidence>
<dbReference type="InterPro" id="IPR001734">
    <property type="entry name" value="Na/solute_symporter"/>
</dbReference>
<keyword evidence="3 7" id="KW-0812">Transmembrane</keyword>
<feature type="transmembrane region" description="Helical" evidence="7">
    <location>
        <begin position="396"/>
        <end position="420"/>
    </location>
</feature>
<dbReference type="RefSeq" id="WP_068769592.1">
    <property type="nucleotide sequence ID" value="NZ_CP109796.1"/>
</dbReference>
<evidence type="ECO:0000256" key="4">
    <source>
        <dbReference type="ARBA" id="ARBA00022989"/>
    </source>
</evidence>
<evidence type="ECO:0000256" key="3">
    <source>
        <dbReference type="ARBA" id="ARBA00022692"/>
    </source>
</evidence>
<dbReference type="AlphaFoldDB" id="A0A178IMJ0"/>
<dbReference type="GO" id="GO:0005886">
    <property type="term" value="C:plasma membrane"/>
    <property type="evidence" value="ECO:0007669"/>
    <property type="project" value="TreeGrafter"/>
</dbReference>
<accession>A0A178IMJ0</accession>
<sequence length="656" mass="70831">MLTSISLLDAAIIVGFLISVVLVGSAAARRSSRSAGDFFLSGRSMPWWLLGVSMVACTFSCDTPNLVTDIVRTQGVAGNWAWWAFLLTGMLTVFVYAKLWRRSALDTDLGFYEIRYSGRPAAALRGFRAIYLGVFFNIMIMATVSLAAIKIGQVLFGLSPVATLLWASAGVAVYATLGGLTGSIWADFYQYAVAMLGAIFAAVYAVNSPEIGGVSSLRELFANTDVAAKMNMFPDGAGGLSALMTVLILPVAVQWWNVWYPGAEPGGGGYIAQRMLSAKNEKNAVGATLLFNFLHYAMRPWPWIIVALVSLVQFPITPPAQQAAAREWLAAHSALVGQYDKDAAALPEIERAEVRQARADAFGTGSLARAFPQVDDQFLRHDIAYPGMISKMPEGWLGLIVASLVAAYMSTIATHLNWGSSYVVQDFYARFINKKVTPRRAVLVGRLTMLGLLALSGLVALGMQNAKDSFDILLQIGAGTGLLYLLRWFWWRINAWSEIAAMIVSFAVACFFQWGAAPLGVEAAMREGGWFSIMDYSAWKLVLGILTTTAGWLAVTFLTPPEPPEVLGRFCEKIRAGGPGWRKVRAAMPAPLAAQGKWDVPTGLLCMMTGCLAVWSALFGIGNLLYARTALGVTLCVVAVVATAATLRFASRIKLG</sequence>
<keyword evidence="5 7" id="KW-0472">Membrane</keyword>
<feature type="transmembrane region" description="Helical" evidence="7">
    <location>
        <begin position="188"/>
        <end position="206"/>
    </location>
</feature>
<dbReference type="InterPro" id="IPR038377">
    <property type="entry name" value="Na/Glc_symporter_sf"/>
</dbReference>
<comment type="similarity">
    <text evidence="2 6">Belongs to the sodium:solute symporter (SSF) (TC 2.A.21) family.</text>
</comment>
<name>A0A178IMJ0_9BACT</name>
<feature type="transmembrane region" description="Helical" evidence="7">
    <location>
        <begin position="129"/>
        <end position="149"/>
    </location>
</feature>
<evidence type="ECO:0008006" key="10">
    <source>
        <dbReference type="Google" id="ProtNLM"/>
    </source>
</evidence>
<protein>
    <recommendedName>
        <fullName evidence="10">Na+:solute symporter</fullName>
    </recommendedName>
</protein>
<feature type="transmembrane region" description="Helical" evidence="7">
    <location>
        <begin position="604"/>
        <end position="625"/>
    </location>
</feature>
<feature type="transmembrane region" description="Helical" evidence="7">
    <location>
        <begin position="7"/>
        <end position="27"/>
    </location>
</feature>
<evidence type="ECO:0000313" key="9">
    <source>
        <dbReference type="Proteomes" id="UP000078486"/>
    </source>
</evidence>
<evidence type="ECO:0000256" key="2">
    <source>
        <dbReference type="ARBA" id="ARBA00006434"/>
    </source>
</evidence>
<dbReference type="EMBL" id="LRRQ01000056">
    <property type="protein sequence ID" value="OAM90517.1"/>
    <property type="molecule type" value="Genomic_DNA"/>
</dbReference>
<comment type="subcellular location">
    <subcellularLocation>
        <location evidence="1">Membrane</location>
        <topology evidence="1">Multi-pass membrane protein</topology>
    </subcellularLocation>
</comment>
<evidence type="ECO:0000256" key="5">
    <source>
        <dbReference type="ARBA" id="ARBA00023136"/>
    </source>
</evidence>
<feature type="transmembrane region" description="Helical" evidence="7">
    <location>
        <begin position="631"/>
        <end position="650"/>
    </location>
</feature>
<dbReference type="Gene3D" id="1.20.1730.10">
    <property type="entry name" value="Sodium/glucose cotransporter"/>
    <property type="match status" value="1"/>
</dbReference>
<comment type="caution">
    <text evidence="8">The sequence shown here is derived from an EMBL/GenBank/DDBJ whole genome shotgun (WGS) entry which is preliminary data.</text>
</comment>
<feature type="transmembrane region" description="Helical" evidence="7">
    <location>
        <begin position="441"/>
        <end position="460"/>
    </location>
</feature>
<dbReference type="GO" id="GO:0005412">
    <property type="term" value="F:D-glucose:sodium symporter activity"/>
    <property type="evidence" value="ECO:0007669"/>
    <property type="project" value="TreeGrafter"/>
</dbReference>
<evidence type="ECO:0000256" key="6">
    <source>
        <dbReference type="RuleBase" id="RU362091"/>
    </source>
</evidence>
<proteinExistence type="inferred from homology"/>
<dbReference type="CDD" id="cd11477">
    <property type="entry name" value="SLC5sbd_u1"/>
    <property type="match status" value="1"/>
</dbReference>
<dbReference type="OrthoDB" id="9814523at2"/>
<keyword evidence="4 7" id="KW-1133">Transmembrane helix</keyword>
<dbReference type="Proteomes" id="UP000078486">
    <property type="component" value="Unassembled WGS sequence"/>
</dbReference>
<feature type="transmembrane region" description="Helical" evidence="7">
    <location>
        <begin position="161"/>
        <end position="182"/>
    </location>
</feature>
<organism evidence="8 9">
    <name type="scientific">Termitidicoccus mucosus</name>
    <dbReference type="NCBI Taxonomy" id="1184151"/>
    <lineage>
        <taxon>Bacteria</taxon>
        <taxon>Pseudomonadati</taxon>
        <taxon>Verrucomicrobiota</taxon>
        <taxon>Opitutia</taxon>
        <taxon>Opitutales</taxon>
        <taxon>Opitutaceae</taxon>
        <taxon>Termitidicoccus</taxon>
    </lineage>
</organism>
<dbReference type="STRING" id="1184151.AW736_07700"/>
<feature type="transmembrane region" description="Helical" evidence="7">
    <location>
        <begin position="80"/>
        <end position="99"/>
    </location>
</feature>
<feature type="transmembrane region" description="Helical" evidence="7">
    <location>
        <begin position="499"/>
        <end position="517"/>
    </location>
</feature>
<dbReference type="PROSITE" id="PS50283">
    <property type="entry name" value="NA_SOLUT_SYMP_3"/>
    <property type="match status" value="1"/>
</dbReference>
<keyword evidence="9" id="KW-1185">Reference proteome</keyword>
<feature type="transmembrane region" description="Helical" evidence="7">
    <location>
        <begin position="237"/>
        <end position="256"/>
    </location>
</feature>
<evidence type="ECO:0000256" key="1">
    <source>
        <dbReference type="ARBA" id="ARBA00004141"/>
    </source>
</evidence>